<evidence type="ECO:0000259" key="2">
    <source>
        <dbReference type="Pfam" id="PF07534"/>
    </source>
</evidence>
<dbReference type="VEuPathDB" id="AmoebaDB:EHI8A_152750"/>
<gene>
    <name evidence="3" type="ORF">EHI8A_152750</name>
</gene>
<dbReference type="Pfam" id="PF07534">
    <property type="entry name" value="TLD"/>
    <property type="match status" value="1"/>
</dbReference>
<evidence type="ECO:0000313" key="4">
    <source>
        <dbReference type="Proteomes" id="UP000030781"/>
    </source>
</evidence>
<sequence length="362" mass="43098">MQSLYDKTIKPTKEEIDKSEIKEIVNTILMSEFTEFKKQVESKLNQYENKLNQYESKLNEVQESIMIIKADENYSNQQKINKFVEEFINLFEQNIVSDKINELFSNYKYHGEKLEDIRTRVDTNDTNIKLIHQDISNKLKDNERIKEFNDDQLLQYIELRFREEKKQDTSPQDKSIERFVSKEEHNQIEKWTGLKKGQLLFDSTLNKWDTKSSEFGKNIIEHSNILIIIEDDMNNKFGIYLHSFITKIDEMIEDSNAFVFSFTSNHRFNGIVKFDIKKEEGKNAFLLKPQRNEMLFKVGYGSDIVVYKKDTEKQCQCKQASFDYRINGEEIHYALTGRMDQKFTPERIVVFQMEKESSEDME</sequence>
<dbReference type="InterPro" id="IPR006571">
    <property type="entry name" value="TLDc_dom"/>
</dbReference>
<keyword evidence="1" id="KW-0175">Coiled coil</keyword>
<evidence type="ECO:0000313" key="3">
    <source>
        <dbReference type="EMBL" id="EMH73594.1"/>
    </source>
</evidence>
<organism evidence="3 4">
    <name type="scientific">Entamoeba histolytica HM-1:IMSS-B</name>
    <dbReference type="NCBI Taxonomy" id="885319"/>
    <lineage>
        <taxon>Eukaryota</taxon>
        <taxon>Amoebozoa</taxon>
        <taxon>Evosea</taxon>
        <taxon>Archamoebae</taxon>
        <taxon>Mastigamoebida</taxon>
        <taxon>Entamoebidae</taxon>
        <taxon>Entamoeba</taxon>
    </lineage>
</organism>
<dbReference type="AlphaFoldDB" id="M3S432"/>
<protein>
    <recommendedName>
        <fullName evidence="2">TLDc domain-containing protein</fullName>
    </recommendedName>
</protein>
<name>M3S432_ENTH1</name>
<feature type="coiled-coil region" evidence="1">
    <location>
        <begin position="30"/>
        <end position="71"/>
    </location>
</feature>
<reference evidence="3 4" key="1">
    <citation type="submission" date="2013-01" db="EMBL/GenBank/DDBJ databases">
        <authorList>
            <person name="Hannick L."/>
            <person name="Zafar N."/>
            <person name="Lorenzi H."/>
            <person name="Ali I.A."/>
            <person name="Petri W.P."/>
            <person name="Caler E."/>
        </authorList>
    </citation>
    <scope>NUCLEOTIDE SEQUENCE [LARGE SCALE GENOMIC DNA]</scope>
    <source>
        <strain evidence="4">HM3:IMSS-B</strain>
    </source>
</reference>
<accession>M3S432</accession>
<proteinExistence type="predicted"/>
<feature type="domain" description="TLDc" evidence="2">
    <location>
        <begin position="195"/>
        <end position="286"/>
    </location>
</feature>
<dbReference type="EMBL" id="KB611225">
    <property type="protein sequence ID" value="EMH73594.1"/>
    <property type="molecule type" value="Genomic_DNA"/>
</dbReference>
<dbReference type="OrthoDB" id="33253at2759"/>
<evidence type="ECO:0000256" key="1">
    <source>
        <dbReference type="SAM" id="Coils"/>
    </source>
</evidence>
<dbReference type="Proteomes" id="UP000030781">
    <property type="component" value="Unassembled WGS sequence"/>
</dbReference>